<reference evidence="2" key="1">
    <citation type="submission" date="2020-02" db="EMBL/GenBank/DDBJ databases">
        <authorList>
            <person name="Meier V. D."/>
        </authorList>
    </citation>
    <scope>NUCLEOTIDE SEQUENCE</scope>
    <source>
        <strain evidence="2">AVDCRST_MAG94</strain>
    </source>
</reference>
<feature type="compositionally biased region" description="Polar residues" evidence="1">
    <location>
        <begin position="58"/>
        <end position="68"/>
    </location>
</feature>
<organism evidence="2">
    <name type="scientific">uncultured Leptolyngbya sp</name>
    <dbReference type="NCBI Taxonomy" id="332963"/>
    <lineage>
        <taxon>Bacteria</taxon>
        <taxon>Bacillati</taxon>
        <taxon>Cyanobacteriota</taxon>
        <taxon>Cyanophyceae</taxon>
        <taxon>Leptolyngbyales</taxon>
        <taxon>Leptolyngbyaceae</taxon>
        <taxon>Leptolyngbya group</taxon>
        <taxon>Leptolyngbya</taxon>
        <taxon>environmental samples</taxon>
    </lineage>
</organism>
<feature type="compositionally biased region" description="Basic and acidic residues" evidence="1">
    <location>
        <begin position="1"/>
        <end position="36"/>
    </location>
</feature>
<sequence length="96" mass="10664">EGADFKAERRSDRPRPDSEARTSGRSDRPRPLREGNGELPGRRSGGQSRSPRYESSRYDQSAPRSQRSLPPVEARLSGTDYAAENSVPTSFEEADL</sequence>
<gene>
    <name evidence="2" type="ORF">AVDCRST_MAG94-3409</name>
</gene>
<name>A0A6J4MN02_9CYAN</name>
<dbReference type="AlphaFoldDB" id="A0A6J4MN02"/>
<dbReference type="EMBL" id="CADCTY010001191">
    <property type="protein sequence ID" value="CAA9361600.1"/>
    <property type="molecule type" value="Genomic_DNA"/>
</dbReference>
<feature type="non-terminal residue" evidence="2">
    <location>
        <position position="1"/>
    </location>
</feature>
<accession>A0A6J4MN02</accession>
<evidence type="ECO:0000256" key="1">
    <source>
        <dbReference type="SAM" id="MobiDB-lite"/>
    </source>
</evidence>
<feature type="non-terminal residue" evidence="2">
    <location>
        <position position="96"/>
    </location>
</feature>
<protein>
    <submittedName>
        <fullName evidence="2">Uncharacterized protein</fullName>
    </submittedName>
</protein>
<evidence type="ECO:0000313" key="2">
    <source>
        <dbReference type="EMBL" id="CAA9361600.1"/>
    </source>
</evidence>
<feature type="region of interest" description="Disordered" evidence="1">
    <location>
        <begin position="1"/>
        <end position="96"/>
    </location>
</feature>
<proteinExistence type="predicted"/>